<sequence>MTNKQFFLLLLLAAIWGASFLLIRIAVDSFAPVFLIEARVLFAALSLSIIALLMRRKVMVKGLVGHYFFVGLFNSAIPWMLFAYAAQTLTVAMLAILNATAPIWGSLIGRFWHGERISRQGWCGLGLGILGVVLMVGLAPNMINAESLVALLAATLAAFCYGIATNYTKHVKHKVPGFDTSHGSLWATVILLVPLLPFFPMNQMPSTDEILAVVLLGIVCTGIALIFYFDLVAEIGAASALSVTFLIPGFAAIWGYVVLGEVLTLNVLVGIITVLLGTMLVTGFSPMRFLKKRKGDLQPSSKL</sequence>
<keyword evidence="4 5" id="KW-0472">Membrane</keyword>
<dbReference type="Proteomes" id="UP001382455">
    <property type="component" value="Unassembled WGS sequence"/>
</dbReference>
<accession>A0ABU8EXJ1</accession>
<comment type="caution">
    <text evidence="7">The sequence shown here is derived from an EMBL/GenBank/DDBJ whole genome shotgun (WGS) entry which is preliminary data.</text>
</comment>
<dbReference type="Pfam" id="PF00892">
    <property type="entry name" value="EamA"/>
    <property type="match status" value="2"/>
</dbReference>
<feature type="transmembrane region" description="Helical" evidence="5">
    <location>
        <begin position="145"/>
        <end position="164"/>
    </location>
</feature>
<dbReference type="PANTHER" id="PTHR32322">
    <property type="entry name" value="INNER MEMBRANE TRANSPORTER"/>
    <property type="match status" value="1"/>
</dbReference>
<evidence type="ECO:0000313" key="8">
    <source>
        <dbReference type="Proteomes" id="UP001382455"/>
    </source>
</evidence>
<feature type="transmembrane region" description="Helical" evidence="5">
    <location>
        <begin position="7"/>
        <end position="27"/>
    </location>
</feature>
<dbReference type="EMBL" id="JBAWKS010000002">
    <property type="protein sequence ID" value="MEI4551455.1"/>
    <property type="molecule type" value="Genomic_DNA"/>
</dbReference>
<feature type="transmembrane region" description="Helical" evidence="5">
    <location>
        <begin position="91"/>
        <end position="109"/>
    </location>
</feature>
<dbReference type="InterPro" id="IPR050638">
    <property type="entry name" value="AA-Vitamin_Transporters"/>
</dbReference>
<keyword evidence="8" id="KW-1185">Reference proteome</keyword>
<name>A0ABU8EXJ1_9GAMM</name>
<feature type="transmembrane region" description="Helical" evidence="5">
    <location>
        <begin position="185"/>
        <end position="204"/>
    </location>
</feature>
<feature type="transmembrane region" description="Helical" evidence="5">
    <location>
        <begin position="33"/>
        <end position="54"/>
    </location>
</feature>
<feature type="transmembrane region" description="Helical" evidence="5">
    <location>
        <begin position="263"/>
        <end position="284"/>
    </location>
</feature>
<reference evidence="7 8" key="1">
    <citation type="submission" date="2023-12" db="EMBL/GenBank/DDBJ databases">
        <title>Friends and Foes: Symbiotic and Algicidal bacterial influence on Karenia brevis blooms.</title>
        <authorList>
            <person name="Fei C."/>
            <person name="Mohamed A.R."/>
            <person name="Booker A."/>
            <person name="Arshad M."/>
            <person name="Klass S."/>
            <person name="Ahn S."/>
            <person name="Gilbert P.M."/>
            <person name="Heil C.A."/>
            <person name="Martinez J.M."/>
            <person name="Amin S.A."/>
        </authorList>
    </citation>
    <scope>NUCLEOTIDE SEQUENCE [LARGE SCALE GENOMIC DNA]</scope>
    <source>
        <strain evidence="7 8">CE15</strain>
    </source>
</reference>
<feature type="domain" description="EamA" evidence="6">
    <location>
        <begin position="150"/>
        <end position="282"/>
    </location>
</feature>
<evidence type="ECO:0000259" key="6">
    <source>
        <dbReference type="Pfam" id="PF00892"/>
    </source>
</evidence>
<evidence type="ECO:0000256" key="3">
    <source>
        <dbReference type="ARBA" id="ARBA00022989"/>
    </source>
</evidence>
<dbReference type="SUPFAM" id="SSF103481">
    <property type="entry name" value="Multidrug resistance efflux transporter EmrE"/>
    <property type="match status" value="2"/>
</dbReference>
<feature type="transmembrane region" description="Helical" evidence="5">
    <location>
        <begin position="66"/>
        <end position="85"/>
    </location>
</feature>
<dbReference type="InterPro" id="IPR000620">
    <property type="entry name" value="EamA_dom"/>
</dbReference>
<evidence type="ECO:0000256" key="1">
    <source>
        <dbReference type="ARBA" id="ARBA00004141"/>
    </source>
</evidence>
<keyword evidence="3 5" id="KW-1133">Transmembrane helix</keyword>
<evidence type="ECO:0000313" key="7">
    <source>
        <dbReference type="EMBL" id="MEI4551455.1"/>
    </source>
</evidence>
<evidence type="ECO:0000256" key="5">
    <source>
        <dbReference type="SAM" id="Phobius"/>
    </source>
</evidence>
<keyword evidence="2 5" id="KW-0812">Transmembrane</keyword>
<organism evidence="7 8">
    <name type="scientific">Pseudoalteromonas spongiae</name>
    <dbReference type="NCBI Taxonomy" id="298657"/>
    <lineage>
        <taxon>Bacteria</taxon>
        <taxon>Pseudomonadati</taxon>
        <taxon>Pseudomonadota</taxon>
        <taxon>Gammaproteobacteria</taxon>
        <taxon>Alteromonadales</taxon>
        <taxon>Pseudoalteromonadaceae</taxon>
        <taxon>Pseudoalteromonas</taxon>
    </lineage>
</organism>
<comment type="subcellular location">
    <subcellularLocation>
        <location evidence="1">Membrane</location>
        <topology evidence="1">Multi-pass membrane protein</topology>
    </subcellularLocation>
</comment>
<dbReference type="PANTHER" id="PTHR32322:SF9">
    <property type="entry name" value="AMINO-ACID METABOLITE EFFLUX PUMP-RELATED"/>
    <property type="match status" value="1"/>
</dbReference>
<proteinExistence type="predicted"/>
<dbReference type="InterPro" id="IPR037185">
    <property type="entry name" value="EmrE-like"/>
</dbReference>
<gene>
    <name evidence="7" type="ORF">WAE96_17395</name>
</gene>
<evidence type="ECO:0000256" key="4">
    <source>
        <dbReference type="ARBA" id="ARBA00023136"/>
    </source>
</evidence>
<dbReference type="RefSeq" id="WP_336436427.1">
    <property type="nucleotide sequence ID" value="NZ_JBAWKS010000002.1"/>
</dbReference>
<feature type="transmembrane region" description="Helical" evidence="5">
    <location>
        <begin position="121"/>
        <end position="139"/>
    </location>
</feature>
<feature type="transmembrane region" description="Helical" evidence="5">
    <location>
        <begin position="236"/>
        <end position="257"/>
    </location>
</feature>
<feature type="transmembrane region" description="Helical" evidence="5">
    <location>
        <begin position="210"/>
        <end position="229"/>
    </location>
</feature>
<protein>
    <submittedName>
        <fullName evidence="7">DMT family transporter</fullName>
    </submittedName>
</protein>
<evidence type="ECO:0000256" key="2">
    <source>
        <dbReference type="ARBA" id="ARBA00022692"/>
    </source>
</evidence>
<feature type="domain" description="EamA" evidence="6">
    <location>
        <begin position="7"/>
        <end position="136"/>
    </location>
</feature>